<sequence length="104" mass="11484">MQKIKVRNVSPILAAVRDVLLGRPHKTAHRYGEEYAARTQPPPDLPEGPAHILSANYYYSRDGRREVAPPVAISDSKTKQIEAPSKDGSIASGAKTPGKIWHWD</sequence>
<evidence type="ECO:0000256" key="2">
    <source>
        <dbReference type="ARBA" id="ARBA00004443"/>
    </source>
</evidence>
<dbReference type="Pfam" id="PF07347">
    <property type="entry name" value="CI-B14_5a"/>
    <property type="match status" value="1"/>
</dbReference>
<gene>
    <name evidence="16" type="ORF">g.3742</name>
</gene>
<evidence type="ECO:0000256" key="3">
    <source>
        <dbReference type="ARBA" id="ARBA00005482"/>
    </source>
</evidence>
<organism evidence="16">
    <name type="scientific">Clastoptera arizonana</name>
    <name type="common">Arizona spittle bug</name>
    <dbReference type="NCBI Taxonomy" id="38151"/>
    <lineage>
        <taxon>Eukaryota</taxon>
        <taxon>Metazoa</taxon>
        <taxon>Ecdysozoa</taxon>
        <taxon>Arthropoda</taxon>
        <taxon>Hexapoda</taxon>
        <taxon>Insecta</taxon>
        <taxon>Pterygota</taxon>
        <taxon>Neoptera</taxon>
        <taxon>Paraneoptera</taxon>
        <taxon>Hemiptera</taxon>
        <taxon>Auchenorrhyncha</taxon>
        <taxon>Cercopoidea</taxon>
        <taxon>Clastopteridae</taxon>
        <taxon>Clastoptera</taxon>
    </lineage>
</organism>
<dbReference type="InterPro" id="IPR009947">
    <property type="entry name" value="NDUA7"/>
</dbReference>
<evidence type="ECO:0000256" key="10">
    <source>
        <dbReference type="ARBA" id="ARBA00022990"/>
    </source>
</evidence>
<dbReference type="GO" id="GO:0005743">
    <property type="term" value="C:mitochondrial inner membrane"/>
    <property type="evidence" value="ECO:0007669"/>
    <property type="project" value="UniProtKB-SubCell"/>
</dbReference>
<keyword evidence="7" id="KW-0679">Respiratory chain</keyword>
<dbReference type="EMBL" id="GEDC01018913">
    <property type="protein sequence ID" value="JAS18385.1"/>
    <property type="molecule type" value="Transcribed_RNA"/>
</dbReference>
<evidence type="ECO:0000313" key="16">
    <source>
        <dbReference type="EMBL" id="JAS18385.1"/>
    </source>
</evidence>
<comment type="subcellular location">
    <subcellularLocation>
        <location evidence="2">Mitochondrion inner membrane</location>
        <topology evidence="2">Peripheral membrane protein</topology>
        <orientation evidence="2">Matrix side</orientation>
    </subcellularLocation>
</comment>
<keyword evidence="6" id="KW-0813">Transport</keyword>
<evidence type="ECO:0000256" key="11">
    <source>
        <dbReference type="ARBA" id="ARBA00023128"/>
    </source>
</evidence>
<dbReference type="PANTHER" id="PTHR12485:SF1">
    <property type="entry name" value="NADH DEHYDROGENASE [UBIQUINONE] 1 ALPHA SUBCOMPLEX SUBUNIT 7"/>
    <property type="match status" value="1"/>
</dbReference>
<keyword evidence="12" id="KW-0472">Membrane</keyword>
<evidence type="ECO:0000256" key="12">
    <source>
        <dbReference type="ARBA" id="ARBA00023136"/>
    </source>
</evidence>
<comment type="similarity">
    <text evidence="3">Belongs to the complex I NDUFA7 subunit family.</text>
</comment>
<dbReference type="PANTHER" id="PTHR12485">
    <property type="entry name" value="NADH-UBIQUINONE OXIDOREDUCTASE SUBUNIT B"/>
    <property type="match status" value="1"/>
</dbReference>
<accession>A0A1B6CYH8</accession>
<evidence type="ECO:0000256" key="6">
    <source>
        <dbReference type="ARBA" id="ARBA00022448"/>
    </source>
</evidence>
<feature type="region of interest" description="Disordered" evidence="15">
    <location>
        <begin position="69"/>
        <end position="104"/>
    </location>
</feature>
<comment type="function">
    <text evidence="1">Accessory subunit of the mitochondrial membrane respiratory chain NADH dehydrogenase (Complex I), that is believed not to be involved in catalysis. Complex I functions in the transfer of electrons from NADH to the respiratory chain. The immediate electron acceptor for the enzyme is believed to be ubiquinone.</text>
</comment>
<evidence type="ECO:0000256" key="13">
    <source>
        <dbReference type="ARBA" id="ARBA00030360"/>
    </source>
</evidence>
<evidence type="ECO:0000256" key="1">
    <source>
        <dbReference type="ARBA" id="ARBA00003195"/>
    </source>
</evidence>
<keyword evidence="10" id="KW-0007">Acetylation</keyword>
<evidence type="ECO:0000256" key="7">
    <source>
        <dbReference type="ARBA" id="ARBA00022660"/>
    </source>
</evidence>
<reference evidence="16" key="1">
    <citation type="submission" date="2015-12" db="EMBL/GenBank/DDBJ databases">
        <title>De novo transcriptome assembly of four potential Pierce s Disease insect vectors from Arizona vineyards.</title>
        <authorList>
            <person name="Tassone E.E."/>
        </authorList>
    </citation>
    <scope>NUCLEOTIDE SEQUENCE</scope>
</reference>
<keyword evidence="8" id="KW-0999">Mitochondrion inner membrane</keyword>
<evidence type="ECO:0000256" key="9">
    <source>
        <dbReference type="ARBA" id="ARBA00022982"/>
    </source>
</evidence>
<evidence type="ECO:0000256" key="5">
    <source>
        <dbReference type="ARBA" id="ARBA00016383"/>
    </source>
</evidence>
<evidence type="ECO:0000256" key="15">
    <source>
        <dbReference type="SAM" id="MobiDB-lite"/>
    </source>
</evidence>
<proteinExistence type="inferred from homology"/>
<keyword evidence="11" id="KW-0496">Mitochondrion</keyword>
<protein>
    <recommendedName>
        <fullName evidence="5">NADH dehydrogenase [ubiquinone] 1 alpha subcomplex subunit 7</fullName>
    </recommendedName>
    <alternativeName>
        <fullName evidence="14">Complex I-B14.5a</fullName>
    </alternativeName>
    <alternativeName>
        <fullName evidence="13">NADH-ubiquinone oxidoreductase subunit B14.5a</fullName>
    </alternativeName>
</protein>
<evidence type="ECO:0000256" key="14">
    <source>
        <dbReference type="ARBA" id="ARBA00033401"/>
    </source>
</evidence>
<dbReference type="GO" id="GO:0006120">
    <property type="term" value="P:mitochondrial electron transport, NADH to ubiquinone"/>
    <property type="evidence" value="ECO:0007669"/>
    <property type="project" value="TreeGrafter"/>
</dbReference>
<dbReference type="AlphaFoldDB" id="A0A1B6CYH8"/>
<evidence type="ECO:0000256" key="8">
    <source>
        <dbReference type="ARBA" id="ARBA00022792"/>
    </source>
</evidence>
<evidence type="ECO:0000256" key="4">
    <source>
        <dbReference type="ARBA" id="ARBA00011533"/>
    </source>
</evidence>
<comment type="subunit">
    <text evidence="4">Complex I is composed of 45 different subunits.</text>
</comment>
<keyword evidence="9" id="KW-0249">Electron transport</keyword>
<name>A0A1B6CYH8_9HEMI</name>